<organism evidence="1 2">
    <name type="scientific">Sporomusa silvacetica DSM 10669</name>
    <dbReference type="NCBI Taxonomy" id="1123289"/>
    <lineage>
        <taxon>Bacteria</taxon>
        <taxon>Bacillati</taxon>
        <taxon>Bacillota</taxon>
        <taxon>Negativicutes</taxon>
        <taxon>Selenomonadales</taxon>
        <taxon>Sporomusaceae</taxon>
        <taxon>Sporomusa</taxon>
    </lineage>
</organism>
<accession>A0ABZ3IVQ6</accession>
<dbReference type="RefSeq" id="WP_094606562.1">
    <property type="nucleotide sequence ID" value="NZ_CP155573.1"/>
</dbReference>
<sequence>MQVNTLRDMTAQFSGRSTDVFLESHLLQYTLELETLLQSVNTVARNFPLELSPAQVFIPWYKRNVGK</sequence>
<dbReference type="EMBL" id="CP155573">
    <property type="protein sequence ID" value="XFO69448.1"/>
    <property type="molecule type" value="Genomic_DNA"/>
</dbReference>
<name>A0ABZ3IVQ6_9FIRM</name>
<evidence type="ECO:0000313" key="2">
    <source>
        <dbReference type="Proteomes" id="UP000216752"/>
    </source>
</evidence>
<keyword evidence="2" id="KW-1185">Reference proteome</keyword>
<reference evidence="1" key="1">
    <citation type="submission" date="2024-05" db="EMBL/GenBank/DDBJ databases">
        <title>Isolation and characterization of Sporomusa carbonis sp. nov., a carboxydotrophic hydrogenogen in the genus of Sporomusa isolated from a charcoal burning pile.</title>
        <authorList>
            <person name="Boeer T."/>
            <person name="Rosenbaum F."/>
            <person name="Eysell L."/>
            <person name="Mueller V."/>
            <person name="Daniel R."/>
            <person name="Poehlein A."/>
        </authorList>
    </citation>
    <scope>NUCLEOTIDE SEQUENCE [LARGE SCALE GENOMIC DNA]</scope>
    <source>
        <strain evidence="1">DSM 10669</strain>
    </source>
</reference>
<dbReference type="Proteomes" id="UP000216752">
    <property type="component" value="Chromosome"/>
</dbReference>
<proteinExistence type="predicted"/>
<gene>
    <name evidence="1" type="ORF">SPSIL_056820</name>
</gene>
<protein>
    <submittedName>
        <fullName evidence="1">Uncharacterized protein</fullName>
    </submittedName>
</protein>
<evidence type="ECO:0000313" key="1">
    <source>
        <dbReference type="EMBL" id="XFO69448.1"/>
    </source>
</evidence>